<feature type="domain" description="Picornavirus capsid" evidence="5">
    <location>
        <begin position="67"/>
        <end position="180"/>
    </location>
</feature>
<dbReference type="GO" id="GO:0019028">
    <property type="term" value="C:viral capsid"/>
    <property type="evidence" value="ECO:0007669"/>
    <property type="project" value="UniProtKB-KW"/>
</dbReference>
<keyword evidence="4" id="KW-0812">Transmembrane</keyword>
<feature type="domain" description="Capsid protein VP4 dicistrovirus" evidence="7">
    <location>
        <begin position="289"/>
        <end position="340"/>
    </location>
</feature>
<dbReference type="InterPro" id="IPR029053">
    <property type="entry name" value="Viral_coat"/>
</dbReference>
<dbReference type="InterPro" id="IPR014872">
    <property type="entry name" value="Dicistrovirus_capsid-polyPr_C"/>
</dbReference>
<evidence type="ECO:0000259" key="7">
    <source>
        <dbReference type="Pfam" id="PF11492"/>
    </source>
</evidence>
<evidence type="ECO:0000259" key="6">
    <source>
        <dbReference type="Pfam" id="PF08762"/>
    </source>
</evidence>
<evidence type="ECO:0000259" key="5">
    <source>
        <dbReference type="Pfam" id="PF00073"/>
    </source>
</evidence>
<feature type="domain" description="Dicistrovirus capsid-polyprotein C-terminal" evidence="6">
    <location>
        <begin position="840"/>
        <end position="1033"/>
    </location>
</feature>
<dbReference type="Gene3D" id="2.60.120.20">
    <property type="match status" value="3"/>
</dbReference>
<evidence type="ECO:0000256" key="3">
    <source>
        <dbReference type="ARBA" id="ARBA00022844"/>
    </source>
</evidence>
<dbReference type="CDD" id="cd00205">
    <property type="entry name" value="rhv_like"/>
    <property type="match status" value="2"/>
</dbReference>
<dbReference type="InterPro" id="IPR001676">
    <property type="entry name" value="Picornavirus_capsid"/>
</dbReference>
<comment type="subcellular location">
    <subcellularLocation>
        <location evidence="1">Virion</location>
    </subcellularLocation>
</comment>
<keyword evidence="2" id="KW-0167">Capsid protein</keyword>
<dbReference type="InterPro" id="IPR033703">
    <property type="entry name" value="Rhv-like"/>
</dbReference>
<dbReference type="GO" id="GO:0005198">
    <property type="term" value="F:structural molecule activity"/>
    <property type="evidence" value="ECO:0007669"/>
    <property type="project" value="InterPro"/>
</dbReference>
<keyword evidence="4" id="KW-1133">Transmembrane helix</keyword>
<feature type="transmembrane region" description="Helical" evidence="4">
    <location>
        <begin position="256"/>
        <end position="275"/>
    </location>
</feature>
<dbReference type="Pfam" id="PF08762">
    <property type="entry name" value="CRPV_capsid"/>
    <property type="match status" value="1"/>
</dbReference>
<dbReference type="Pfam" id="PF11492">
    <property type="entry name" value="Dicistro_VP4"/>
    <property type="match status" value="1"/>
</dbReference>
<keyword evidence="4" id="KW-0472">Membrane</keyword>
<sequence>MDTTIITKENEIEETQNQLMTLVDEAPTASSTVPLSSGGEKSVTSQETRQHLLTDFLKREVILYKGTISSSQPQMTILARLTFPLDLLDHPMYGPKLDGFRFMRGLAEVRIVINAQPFQAGIFRMVYFPVLSPDDNYNTSLGTMKQLTGLNGVDINLESKEPMVIEIPFIYPLPSYDMIVEPDAYANMVFVVYSPLSGGTADFTVFARFKEIDVSMPTSQTIPSTRRAMRYLQQMGDDDIDRVIIRRMRNKALVKMGLWVVGIVNIFLLFIQGYLNRPQRYKQQMGEVESAKPGGMISGVASAVSGVSQLVSGLPFIGQFAKPVGALASLVGNVASAFGWSKPLTSQVPTITRPKLVTGMNNYDYPENSNQMGLSALNATDVTKDLFGTKMDEMSFQSLCRVPQYINEFSISTSTENDALVFKQELNPVIMTSVQRNIGSSITYETTNLGFVACMFEQWRGSLMLNFKMAKTIFHSMRLAIVYFNTEEEPPDVYDYVSMKNYQVIWDIRETHESLIGIPYIQPIEWLNVSQNDTNFKSSIGFVGVYVLNKLVVASAASNSVNVLVECFAGEDFALSIPKNPRIGNYYVKPITADSGMKRGSLIVNMDGLVAALSIPWRTIPVDLGVETTYNITDLPNGLRDSLGVVITSLSVERTIQHFTVHYNTENYSAEIQYGLLQYILQPMLVWPAAVVQQQTTMKTTSVTATERVTEATTVSSVPATVVKLTGTTGQMWMYLDGVYHPVKEGYTAIHLGKKILFNLSGFKQATVEELKVKVSHEDLKYTMIVYSVHERPLTLFKEYYVFEENSFQRTWEQQIGKEEAISRPYFEKITGETVISDDPVSTTVGESIVSFRQLCKRYTSYKEIAMTNTQSLGGGSYAMFDPHGFDGSDGQVVDYLSMVAPLYRFYNGEIRYKFVIKNTNDHTVYHGPIDVYLLSNYNLNSPPAVPSLVSSHFVMFSGIEGMGEFTVPYYNRNNKTILGDTRNSGQLAPIPHRMLIKINGPSTNLKLYLWRSMGEYFSFGTTLSAPLLVGTSV</sequence>
<proteinExistence type="predicted"/>
<name>A0A7T8G222_9VIRU</name>
<reference evidence="8" key="1">
    <citation type="journal article" date="2020" name="Viruses">
        <title>Soybean Thrips (Thysanoptera: Thripidae) Harbor Highly Diverse Populations of Arthropod, Fungal and Plant Viruses.</title>
        <authorList>
            <person name="Thekke-Veetil T."/>
            <person name="Lagos-Kutz D."/>
            <person name="McCoppin N.K."/>
            <person name="Hartman G.L."/>
            <person name="Ju H.K."/>
            <person name="Lim H.S."/>
            <person name="Domier L.L."/>
        </authorList>
    </citation>
    <scope>NUCLEOTIDE SEQUENCE</scope>
    <source>
        <strain evidence="8">STN1</strain>
    </source>
</reference>
<accession>A0A7T8G222</accession>
<organism evidence="8">
    <name type="scientific">Soybean thrips dicistrovirus 2</name>
    <dbReference type="NCBI Taxonomy" id="2802230"/>
    <lineage>
        <taxon>Viruses</taxon>
        <taxon>Riboviria</taxon>
        <taxon>Orthornavirae</taxon>
        <taxon>Pisuviricota</taxon>
        <taxon>Pisoniviricetes</taxon>
        <taxon>Picornavirales</taxon>
        <taxon>Dicistroviridae</taxon>
    </lineage>
</organism>
<dbReference type="SUPFAM" id="SSF88633">
    <property type="entry name" value="Positive stranded ssRNA viruses"/>
    <property type="match status" value="3"/>
</dbReference>
<keyword evidence="3" id="KW-0946">Virion</keyword>
<dbReference type="InterPro" id="IPR024343">
    <property type="entry name" value="VP4_dicistrovir"/>
</dbReference>
<protein>
    <submittedName>
        <fullName evidence="8">Structural polyprotein</fullName>
    </submittedName>
</protein>
<dbReference type="Pfam" id="PF00073">
    <property type="entry name" value="Rhv"/>
    <property type="match status" value="1"/>
</dbReference>
<evidence type="ECO:0000256" key="1">
    <source>
        <dbReference type="ARBA" id="ARBA00004328"/>
    </source>
</evidence>
<evidence type="ECO:0000256" key="2">
    <source>
        <dbReference type="ARBA" id="ARBA00022561"/>
    </source>
</evidence>
<evidence type="ECO:0000256" key="4">
    <source>
        <dbReference type="SAM" id="Phobius"/>
    </source>
</evidence>
<dbReference type="EMBL" id="MT224137">
    <property type="protein sequence ID" value="QQP18736.1"/>
    <property type="molecule type" value="Genomic_RNA"/>
</dbReference>
<evidence type="ECO:0000313" key="8">
    <source>
        <dbReference type="EMBL" id="QQP18736.1"/>
    </source>
</evidence>